<feature type="region of interest" description="Disordered" evidence="1">
    <location>
        <begin position="1"/>
        <end position="27"/>
    </location>
</feature>
<sequence>MAAITVGAAPAMAEPPTTPEQFGSQANGSETVEAVINPETQSPLTTQDAVACKAHISNPYRLTSTGKTVYADGDINWCTPTPPDDCRLEAEIMRWDKSLQDYITVASGPAKNGCKLGTKSQAKYKCTPIKGSIAYKARVWLTVQYHGQTNVAHSDTSAVGIGCD</sequence>
<accession>A0ABT1K191</accession>
<comment type="caution">
    <text evidence="2">The sequence shown here is derived from an EMBL/GenBank/DDBJ whole genome shotgun (WGS) entry which is preliminary data.</text>
</comment>
<dbReference type="Proteomes" id="UP001320766">
    <property type="component" value="Unassembled WGS sequence"/>
</dbReference>
<dbReference type="EMBL" id="JAMZEC010000001">
    <property type="protein sequence ID" value="MCP2347753.1"/>
    <property type="molecule type" value="Genomic_DNA"/>
</dbReference>
<reference evidence="2 3" key="1">
    <citation type="submission" date="2022-06" db="EMBL/GenBank/DDBJ databases">
        <title>Sequencing the genomes of 1000 actinobacteria strains.</title>
        <authorList>
            <person name="Klenk H.-P."/>
        </authorList>
    </citation>
    <scope>NUCLEOTIDE SEQUENCE [LARGE SCALE GENOMIC DNA]</scope>
    <source>
        <strain evidence="2 3">DSM 44170</strain>
    </source>
</reference>
<evidence type="ECO:0000313" key="3">
    <source>
        <dbReference type="Proteomes" id="UP001320766"/>
    </source>
</evidence>
<protein>
    <submittedName>
        <fullName evidence="2">Uncharacterized protein</fullName>
    </submittedName>
</protein>
<proteinExistence type="predicted"/>
<evidence type="ECO:0000256" key="1">
    <source>
        <dbReference type="SAM" id="MobiDB-lite"/>
    </source>
</evidence>
<gene>
    <name evidence="2" type="ORF">HD595_003875</name>
</gene>
<evidence type="ECO:0000313" key="2">
    <source>
        <dbReference type="EMBL" id="MCP2347753.1"/>
    </source>
</evidence>
<dbReference type="RefSeq" id="WP_253770966.1">
    <property type="nucleotide sequence ID" value="NZ_BAAAVE010000004.1"/>
</dbReference>
<keyword evidence="3" id="KW-1185">Reference proteome</keyword>
<name>A0ABT1K191_9ACTN</name>
<organism evidence="2 3">
    <name type="scientific">Nonomuraea roseoviolacea subsp. carminata</name>
    <dbReference type="NCBI Taxonomy" id="160689"/>
    <lineage>
        <taxon>Bacteria</taxon>
        <taxon>Bacillati</taxon>
        <taxon>Actinomycetota</taxon>
        <taxon>Actinomycetes</taxon>
        <taxon>Streptosporangiales</taxon>
        <taxon>Streptosporangiaceae</taxon>
        <taxon>Nonomuraea</taxon>
    </lineage>
</organism>